<dbReference type="InterPro" id="IPR050490">
    <property type="entry name" value="Bact_solute-bd_prot1"/>
</dbReference>
<keyword evidence="5" id="KW-0449">Lipoprotein</keyword>
<evidence type="ECO:0000313" key="8">
    <source>
        <dbReference type="EMBL" id="RAV21671.1"/>
    </source>
</evidence>
<evidence type="ECO:0000256" key="7">
    <source>
        <dbReference type="SAM" id="SignalP"/>
    </source>
</evidence>
<proteinExistence type="predicted"/>
<evidence type="ECO:0000313" key="9">
    <source>
        <dbReference type="Proteomes" id="UP000250369"/>
    </source>
</evidence>
<dbReference type="AlphaFoldDB" id="A0A329MNY8"/>
<name>A0A329MNY8_9BACL</name>
<evidence type="ECO:0000256" key="2">
    <source>
        <dbReference type="ARBA" id="ARBA00022729"/>
    </source>
</evidence>
<keyword evidence="1" id="KW-1003">Cell membrane</keyword>
<comment type="caution">
    <text evidence="8">The sequence shown here is derived from an EMBL/GenBank/DDBJ whole genome shotgun (WGS) entry which is preliminary data.</text>
</comment>
<sequence>MRLHSLLLIRPHLLQARTFPSAAATLCHPFNCSVSNPHHIKGDTSMRRKNRWAAACLFITAVAGLSACSISSGTNNEGSKPAANQPAKAGAEKENNETVVITMVRENYGDVKFIPGESLDSNAVTAAYEKDLGIKIKNLWIADSSQYQQKLQMSISSNDIPDLMFVSQPQLQQLLEASMIMDLTDIYEQTATAETKAYLTADGGNQMNSAIRQGKLMAIPSTNSPYNAASHVWIRRDWLKQLSLPEPKTMQDVLQISQAFTKQDPGGTGKSHGFALTKDLLSDGAFMITGFFNGYHAYPGQWIKDTSGRLVFGSIQPEMKLALKQLQDMYKNGEIDPEFAVKDVVKENELVASNKIGVIYGPFWLSAYPLMDNAVKDGVLVQDWWPYPIVSHDAEPAKTQVELGVDGYWVVSKNTKNPEAVIKLLNKWIQAYENPGESDKVYLLHNDEAKNYYKLNPIRVFSQKHNVTLGEVIPAALEAKDPSSLKGVEAPNRYDKVMKYLNGDVSQWAEWPISGSGGAFSIMYQYLQQDRYHMNAFYGAPGPVMTEKKAVLDTKLHETFIKIIMNQLPIDQFDVLVEQWKKLGGDAMTAEVNKWYAETAQR</sequence>
<dbReference type="CDD" id="cd13580">
    <property type="entry name" value="PBP2_AlgQ_like_1"/>
    <property type="match status" value="1"/>
</dbReference>
<organism evidence="8 9">
    <name type="scientific">Paenibacillus contaminans</name>
    <dbReference type="NCBI Taxonomy" id="450362"/>
    <lineage>
        <taxon>Bacteria</taxon>
        <taxon>Bacillati</taxon>
        <taxon>Bacillota</taxon>
        <taxon>Bacilli</taxon>
        <taxon>Bacillales</taxon>
        <taxon>Paenibacillaceae</taxon>
        <taxon>Paenibacillus</taxon>
    </lineage>
</organism>
<dbReference type="SUPFAM" id="SSF53850">
    <property type="entry name" value="Periplasmic binding protein-like II"/>
    <property type="match status" value="1"/>
</dbReference>
<accession>A0A329MNY8</accession>
<keyword evidence="3" id="KW-0472">Membrane</keyword>
<keyword evidence="4" id="KW-0564">Palmitate</keyword>
<dbReference type="Gene3D" id="3.40.190.10">
    <property type="entry name" value="Periplasmic binding protein-like II"/>
    <property type="match status" value="3"/>
</dbReference>
<gene>
    <name evidence="8" type="ORF">DQG23_10490</name>
</gene>
<dbReference type="PANTHER" id="PTHR43649:SF33">
    <property type="entry name" value="POLYGALACTURONAN_RHAMNOGALACTURONAN-BINDING PROTEIN YTCQ"/>
    <property type="match status" value="1"/>
</dbReference>
<evidence type="ECO:0000256" key="5">
    <source>
        <dbReference type="ARBA" id="ARBA00023288"/>
    </source>
</evidence>
<keyword evidence="2 7" id="KW-0732">Signal</keyword>
<dbReference type="Pfam" id="PF01547">
    <property type="entry name" value="SBP_bac_1"/>
    <property type="match status" value="1"/>
</dbReference>
<reference evidence="8 9" key="1">
    <citation type="journal article" date="2009" name="Int. J. Syst. Evol. Microbiol.">
        <title>Paenibacillus contaminans sp. nov., isolated from a contaminated laboratory plate.</title>
        <authorList>
            <person name="Chou J.H."/>
            <person name="Lee J.H."/>
            <person name="Lin M.C."/>
            <person name="Chang P.S."/>
            <person name="Arun A.B."/>
            <person name="Young C.C."/>
            <person name="Chen W.M."/>
        </authorList>
    </citation>
    <scope>NUCLEOTIDE SEQUENCE [LARGE SCALE GENOMIC DNA]</scope>
    <source>
        <strain evidence="8 9">CKOBP-6</strain>
    </source>
</reference>
<evidence type="ECO:0000256" key="4">
    <source>
        <dbReference type="ARBA" id="ARBA00023139"/>
    </source>
</evidence>
<evidence type="ECO:0000256" key="6">
    <source>
        <dbReference type="SAM" id="MobiDB-lite"/>
    </source>
</evidence>
<evidence type="ECO:0000256" key="3">
    <source>
        <dbReference type="ARBA" id="ARBA00023136"/>
    </source>
</evidence>
<dbReference type="InterPro" id="IPR006059">
    <property type="entry name" value="SBP"/>
</dbReference>
<feature type="region of interest" description="Disordered" evidence="6">
    <location>
        <begin position="74"/>
        <end position="94"/>
    </location>
</feature>
<protein>
    <submittedName>
        <fullName evidence="8">ABC transporter substrate-binding protein</fullName>
    </submittedName>
</protein>
<dbReference type="PANTHER" id="PTHR43649">
    <property type="entry name" value="ARABINOSE-BINDING PROTEIN-RELATED"/>
    <property type="match status" value="1"/>
</dbReference>
<feature type="chain" id="PRO_5016453492" evidence="7">
    <location>
        <begin position="24"/>
        <end position="602"/>
    </location>
</feature>
<evidence type="ECO:0000256" key="1">
    <source>
        <dbReference type="ARBA" id="ARBA00022475"/>
    </source>
</evidence>
<keyword evidence="9" id="KW-1185">Reference proteome</keyword>
<feature type="signal peptide" evidence="7">
    <location>
        <begin position="1"/>
        <end position="23"/>
    </location>
</feature>
<dbReference type="EMBL" id="QMFB01000004">
    <property type="protein sequence ID" value="RAV21671.1"/>
    <property type="molecule type" value="Genomic_DNA"/>
</dbReference>
<dbReference type="Proteomes" id="UP000250369">
    <property type="component" value="Unassembled WGS sequence"/>
</dbReference>